<keyword evidence="4" id="KW-1185">Reference proteome</keyword>
<evidence type="ECO:0000313" key="4">
    <source>
        <dbReference type="Proteomes" id="UP000482800"/>
    </source>
</evidence>
<dbReference type="InterPro" id="IPR039069">
    <property type="entry name" value="CE7"/>
</dbReference>
<dbReference type="GO" id="GO:0005976">
    <property type="term" value="P:polysaccharide metabolic process"/>
    <property type="evidence" value="ECO:0007669"/>
    <property type="project" value="TreeGrafter"/>
</dbReference>
<dbReference type="RefSeq" id="WP_173055620.1">
    <property type="nucleotide sequence ID" value="NZ_BAABGO010000006.1"/>
</dbReference>
<gene>
    <name evidence="3" type="ORF">Phou_021280</name>
</gene>
<evidence type="ECO:0000313" key="3">
    <source>
        <dbReference type="EMBL" id="GFJ77948.1"/>
    </source>
</evidence>
<dbReference type="GO" id="GO:0052689">
    <property type="term" value="F:carboxylic ester hydrolase activity"/>
    <property type="evidence" value="ECO:0007669"/>
    <property type="project" value="TreeGrafter"/>
</dbReference>
<proteinExistence type="predicted"/>
<reference evidence="3 4" key="1">
    <citation type="submission" date="2020-03" db="EMBL/GenBank/DDBJ databases">
        <title>Whole genome shotgun sequence of Phytohabitans houttuyneae NBRC 108639.</title>
        <authorList>
            <person name="Komaki H."/>
            <person name="Tamura T."/>
        </authorList>
    </citation>
    <scope>NUCLEOTIDE SEQUENCE [LARGE SCALE GENOMIC DNA]</scope>
    <source>
        <strain evidence="3 4">NBRC 108639</strain>
    </source>
</reference>
<dbReference type="EMBL" id="BLPF01000001">
    <property type="protein sequence ID" value="GFJ77948.1"/>
    <property type="molecule type" value="Genomic_DNA"/>
</dbReference>
<dbReference type="SUPFAM" id="SSF53474">
    <property type="entry name" value="alpha/beta-Hydrolases"/>
    <property type="match status" value="1"/>
</dbReference>
<dbReference type="PANTHER" id="PTHR40111">
    <property type="entry name" value="CEPHALOSPORIN-C DEACETYLASE"/>
    <property type="match status" value="1"/>
</dbReference>
<feature type="domain" description="Acetyl xylan esterase" evidence="2">
    <location>
        <begin position="14"/>
        <end position="282"/>
    </location>
</feature>
<protein>
    <submittedName>
        <fullName evidence="3">Deacetylase</fullName>
    </submittedName>
</protein>
<name>A0A6V8K6L9_9ACTN</name>
<feature type="binding site" evidence="1">
    <location>
        <position position="87"/>
    </location>
    <ligand>
        <name>substrate</name>
    </ligand>
</feature>
<evidence type="ECO:0000259" key="2">
    <source>
        <dbReference type="Pfam" id="PF05448"/>
    </source>
</evidence>
<evidence type="ECO:0000256" key="1">
    <source>
        <dbReference type="PIRSR" id="PIRSR639069-2"/>
    </source>
</evidence>
<dbReference type="InterPro" id="IPR008391">
    <property type="entry name" value="AXE1_dom"/>
</dbReference>
<dbReference type="AlphaFoldDB" id="A0A6V8K6L9"/>
<dbReference type="Pfam" id="PF05448">
    <property type="entry name" value="AXE1"/>
    <property type="match status" value="1"/>
</dbReference>
<organism evidence="3 4">
    <name type="scientific">Phytohabitans houttuyneae</name>
    <dbReference type="NCBI Taxonomy" id="1076126"/>
    <lineage>
        <taxon>Bacteria</taxon>
        <taxon>Bacillati</taxon>
        <taxon>Actinomycetota</taxon>
        <taxon>Actinomycetes</taxon>
        <taxon>Micromonosporales</taxon>
        <taxon>Micromonosporaceae</taxon>
    </lineage>
</organism>
<comment type="caution">
    <text evidence="3">The sequence shown here is derived from an EMBL/GenBank/DDBJ whole genome shotgun (WGS) entry which is preliminary data.</text>
</comment>
<sequence length="303" mass="33478">MSDGPLPEPPAPPPEPADFDAFWRATREELTTPPLCWRVHRRYDDARLGRRVEELTFDSSTGERAFAWLTYPRTTDVTHGMVVSHGYQGRPDGPDEYAPAPSAAKIFPCAPGLPRSLSPTIPPVTAEHVLHGIGSRQTYVHRFCAADVWRSASVLLERFPGIERLDYNGGSFGGGIGALALPWDDRFRRAHFYLPSFGHHPLRLAVPCTGSGEAVRRLVAREPQVRDVLGYFDAATAATRIRIPTFVSVARRDPAVPPIGQFAVYHALAGPKRLYVLSAGHMPYPTESTERAARDRELAAFFA</sequence>
<dbReference type="PANTHER" id="PTHR40111:SF1">
    <property type="entry name" value="CEPHALOSPORIN-C DEACETYLASE"/>
    <property type="match status" value="1"/>
</dbReference>
<reference evidence="3 4" key="2">
    <citation type="submission" date="2020-03" db="EMBL/GenBank/DDBJ databases">
        <authorList>
            <person name="Ichikawa N."/>
            <person name="Kimura A."/>
            <person name="Kitahashi Y."/>
            <person name="Uohara A."/>
        </authorList>
    </citation>
    <scope>NUCLEOTIDE SEQUENCE [LARGE SCALE GENOMIC DNA]</scope>
    <source>
        <strain evidence="3 4">NBRC 108639</strain>
    </source>
</reference>
<dbReference type="Proteomes" id="UP000482800">
    <property type="component" value="Unassembled WGS sequence"/>
</dbReference>
<dbReference type="InterPro" id="IPR029058">
    <property type="entry name" value="AB_hydrolase_fold"/>
</dbReference>
<dbReference type="Gene3D" id="3.40.50.1820">
    <property type="entry name" value="alpha/beta hydrolase"/>
    <property type="match status" value="1"/>
</dbReference>
<accession>A0A6V8K6L9</accession>